<dbReference type="HOGENOM" id="CLU_299138_0_0_5"/>
<dbReference type="eggNOG" id="ENOG5033BZU">
    <property type="taxonomic scope" value="Bacteria"/>
</dbReference>
<gene>
    <name evidence="1" type="ordered locus">RPE_2163</name>
</gene>
<sequence>MREAMLGLGDVDALERQLRAAIVGLNTRGTLNVTLIEAVDEAALWGGSFDDRVPFFQRADLDALLGRAPTLICAIAAEIGFRFEGVGTQYWAKLSDALGVPITIQQRAEIGDAFDLLAAKFRISRPSEGAFSAHFSIISWPIANALLPVDLVGPVARMMARAPVSALPTPGRSANFASLRAWASSVEGARLVDWLRFESPTGRVLSALLTENRDSVLSEASYSRLRDAVTAVPEAFFAARAARSRARSTKPKVSSEANFGQLSIAHDASGLRLFVSWPAFPPALFDEARTAARSAAWRPRLWGRGGLLHPDMALSSGPFVLALESTPSDEDVAYPDAMEIFGADSAAAAALAVRKVGWKECLLFEANDDRTQGEQLFDLPNDQNGFIWIAAKAEIAPLELRQLGRTCGYRVFEANLADESHRALLEREGLLGSEQRLRLARHPIDAIGAPRGVVRPDRPFLLYKTCGNGNDDAKPQRLATGMKIAAVSDFSGAPALCAVSASPLDSAVADMILFERDAAFEALIERRLQLRVESQLPLTNTRVTAELEIDGRLVARGSDRLVSLPVTVRCDSPLLAPLYEDPVRSKLIEAGRGSLRIAIGHSVALNIFLQRATTSVEWSDSKPTLVGADLETELVVATARRPHCFEPTTALETPGRGAVAFGLKLKDGRIADPVQIFTSVTFDFSDFAAHFGDDIGVRRKFYQGRGVGDISRARVAWARGLCRSLPAIFAKTRIVRQFEEPLVIDLCGHSWWRAEQLTSSNISDAHKALWQIALEREMAAVPSGTSVVEQEAFAKAFGHHARRLNPEWPLISDVPVAEAMDGALNAAFTEAVTELHENGRLLDVEEEDCDFGSAADDWERAATDALRIVRRHPLAKLLVPSEGGRQLSRRSYDNLTVAELAEDISAWTKSWALSRGQLSPEAAAGALLLWLSPAACDDADLAISALAADPFVSRATRYAALRMGSDQAVVIE</sequence>
<reference evidence="1" key="1">
    <citation type="submission" date="2006-09" db="EMBL/GenBank/DDBJ databases">
        <title>Complete sequence of Rhodopseudomonas palustris BisA53.</title>
        <authorList>
            <consortium name="US DOE Joint Genome Institute"/>
            <person name="Copeland A."/>
            <person name="Lucas S."/>
            <person name="Lapidus A."/>
            <person name="Barry K."/>
            <person name="Detter J.C."/>
            <person name="Glavina del Rio T."/>
            <person name="Hammon N."/>
            <person name="Israni S."/>
            <person name="Dalin E."/>
            <person name="Tice H."/>
            <person name="Pitluck S."/>
            <person name="Chain P."/>
            <person name="Malfatti S."/>
            <person name="Shin M."/>
            <person name="Vergez L."/>
            <person name="Schmutz J."/>
            <person name="Larimer F."/>
            <person name="Land M."/>
            <person name="Hauser L."/>
            <person name="Pelletier D.A."/>
            <person name="Kyrpides N."/>
            <person name="Kim E."/>
            <person name="Harwood C.S."/>
            <person name="Oda Y."/>
            <person name="Richardson P."/>
        </authorList>
    </citation>
    <scope>NUCLEOTIDE SEQUENCE [LARGE SCALE GENOMIC DNA]</scope>
    <source>
        <strain evidence="1">BisA53</strain>
    </source>
</reference>
<dbReference type="EMBL" id="CP000463">
    <property type="protein sequence ID" value="ABJ06107.1"/>
    <property type="molecule type" value="Genomic_DNA"/>
</dbReference>
<name>Q07PM7_RHOP5</name>
<dbReference type="KEGG" id="rpe:RPE_2163"/>
<dbReference type="AlphaFoldDB" id="Q07PM7"/>
<protein>
    <submittedName>
        <fullName evidence="1">Uncharacterized protein</fullName>
    </submittedName>
</protein>
<organism evidence="1">
    <name type="scientific">Rhodopseudomonas palustris (strain BisA53)</name>
    <dbReference type="NCBI Taxonomy" id="316055"/>
    <lineage>
        <taxon>Bacteria</taxon>
        <taxon>Pseudomonadati</taxon>
        <taxon>Pseudomonadota</taxon>
        <taxon>Alphaproteobacteria</taxon>
        <taxon>Hyphomicrobiales</taxon>
        <taxon>Nitrobacteraceae</taxon>
        <taxon>Rhodopseudomonas</taxon>
    </lineage>
</organism>
<accession>Q07PM7</accession>
<proteinExistence type="predicted"/>
<evidence type="ECO:0000313" key="1">
    <source>
        <dbReference type="EMBL" id="ABJ06107.1"/>
    </source>
</evidence>